<gene>
    <name evidence="4" type="ORF">FSCOSCO3_A035241</name>
</gene>
<name>A0AAV1NJ03_SCOSC</name>
<dbReference type="GO" id="GO:0051607">
    <property type="term" value="P:defense response to virus"/>
    <property type="evidence" value="ECO:0007669"/>
    <property type="project" value="TreeGrafter"/>
</dbReference>
<dbReference type="EMBL" id="CAWUFR010000040">
    <property type="protein sequence ID" value="CAK6959546.1"/>
    <property type="molecule type" value="Genomic_DNA"/>
</dbReference>
<reference evidence="4 5" key="1">
    <citation type="submission" date="2024-01" db="EMBL/GenBank/DDBJ databases">
        <authorList>
            <person name="Alioto T."/>
            <person name="Alioto T."/>
            <person name="Gomez Garrido J."/>
        </authorList>
    </citation>
    <scope>NUCLEOTIDE SEQUENCE [LARGE SCALE GENOMIC DNA]</scope>
</reference>
<dbReference type="Gene3D" id="2.60.40.150">
    <property type="entry name" value="C2 domain"/>
    <property type="match status" value="1"/>
</dbReference>
<protein>
    <submittedName>
        <fullName evidence="4">Perforin-1-like</fullName>
    </submittedName>
</protein>
<dbReference type="PROSITE" id="PS50004">
    <property type="entry name" value="C2"/>
    <property type="match status" value="1"/>
</dbReference>
<dbReference type="GO" id="GO:0016020">
    <property type="term" value="C:membrane"/>
    <property type="evidence" value="ECO:0007669"/>
    <property type="project" value="TreeGrafter"/>
</dbReference>
<evidence type="ECO:0000256" key="2">
    <source>
        <dbReference type="SAM" id="SignalP"/>
    </source>
</evidence>
<dbReference type="Pfam" id="PF00168">
    <property type="entry name" value="C2"/>
    <property type="match status" value="1"/>
</dbReference>
<evidence type="ECO:0000313" key="5">
    <source>
        <dbReference type="Proteomes" id="UP001314229"/>
    </source>
</evidence>
<sequence>MASNLSLLLLVLCALTVAEAGLRVFNMRATNIPSDAFGPGDGYVKVSCGSVNIGTTSVILNNPNPWWNEQFSYFSAKEDDLLRLEVYDRDLVFDDLLGTCTQSIRVGTYENDCYLTEGGILHYAYTLS</sequence>
<dbReference type="SMART" id="SM00239">
    <property type="entry name" value="C2"/>
    <property type="match status" value="1"/>
</dbReference>
<organism evidence="4 5">
    <name type="scientific">Scomber scombrus</name>
    <name type="common">Atlantic mackerel</name>
    <name type="synonym">Scomber vernalis</name>
    <dbReference type="NCBI Taxonomy" id="13677"/>
    <lineage>
        <taxon>Eukaryota</taxon>
        <taxon>Metazoa</taxon>
        <taxon>Chordata</taxon>
        <taxon>Craniata</taxon>
        <taxon>Vertebrata</taxon>
        <taxon>Euteleostomi</taxon>
        <taxon>Actinopterygii</taxon>
        <taxon>Neopterygii</taxon>
        <taxon>Teleostei</taxon>
        <taxon>Neoteleostei</taxon>
        <taxon>Acanthomorphata</taxon>
        <taxon>Pelagiaria</taxon>
        <taxon>Scombriformes</taxon>
        <taxon>Scombridae</taxon>
        <taxon>Scomber</taxon>
    </lineage>
</organism>
<feature type="domain" description="C2" evidence="3">
    <location>
        <begin position="1"/>
        <end position="117"/>
    </location>
</feature>
<keyword evidence="1 2" id="KW-0732">Signal</keyword>
<comment type="caution">
    <text evidence="4">The sequence shown here is derived from an EMBL/GenBank/DDBJ whole genome shotgun (WGS) entry which is preliminary data.</text>
</comment>
<dbReference type="InterPro" id="IPR052784">
    <property type="entry name" value="Perforin-1_pore-forming"/>
</dbReference>
<dbReference type="Proteomes" id="UP001314229">
    <property type="component" value="Unassembled WGS sequence"/>
</dbReference>
<accession>A0AAV1NJ03</accession>
<dbReference type="InterPro" id="IPR035892">
    <property type="entry name" value="C2_domain_sf"/>
</dbReference>
<dbReference type="PANTHER" id="PTHR46096">
    <property type="entry name" value="PERFORIN-1"/>
    <property type="match status" value="1"/>
</dbReference>
<dbReference type="GO" id="GO:0001913">
    <property type="term" value="P:T cell mediated cytotoxicity"/>
    <property type="evidence" value="ECO:0007669"/>
    <property type="project" value="TreeGrafter"/>
</dbReference>
<dbReference type="InterPro" id="IPR000008">
    <property type="entry name" value="C2_dom"/>
</dbReference>
<keyword evidence="5" id="KW-1185">Reference proteome</keyword>
<dbReference type="AlphaFoldDB" id="A0AAV1NJ03"/>
<feature type="signal peptide" evidence="2">
    <location>
        <begin position="1"/>
        <end position="20"/>
    </location>
</feature>
<proteinExistence type="predicted"/>
<evidence type="ECO:0000259" key="3">
    <source>
        <dbReference type="PROSITE" id="PS50004"/>
    </source>
</evidence>
<evidence type="ECO:0000256" key="1">
    <source>
        <dbReference type="ARBA" id="ARBA00022729"/>
    </source>
</evidence>
<feature type="chain" id="PRO_5043438310" evidence="2">
    <location>
        <begin position="21"/>
        <end position="128"/>
    </location>
</feature>
<dbReference type="GO" id="GO:0001771">
    <property type="term" value="P:immunological synapse formation"/>
    <property type="evidence" value="ECO:0007669"/>
    <property type="project" value="TreeGrafter"/>
</dbReference>
<dbReference type="PANTHER" id="PTHR46096:SF3">
    <property type="entry name" value="PERFORIN-1"/>
    <property type="match status" value="1"/>
</dbReference>
<evidence type="ECO:0000313" key="4">
    <source>
        <dbReference type="EMBL" id="CAK6959546.1"/>
    </source>
</evidence>
<dbReference type="SUPFAM" id="SSF49562">
    <property type="entry name" value="C2 domain (Calcium/lipid-binding domain, CaLB)"/>
    <property type="match status" value="1"/>
</dbReference>
<dbReference type="GO" id="GO:0022829">
    <property type="term" value="F:wide pore channel activity"/>
    <property type="evidence" value="ECO:0007669"/>
    <property type="project" value="TreeGrafter"/>
</dbReference>